<sequence length="115" mass="13429">MLQRAGLLRYKGEKKSWKKQTLAEKYKNIKEAKTGRKHHVSSGLGKRDVNVIYEKVTKEDPTLNQKEKVEREKMDKELDELNVLMKKLDAEEAKAMNSELILENKKALFPAWTLE</sequence>
<organism evidence="2 3">
    <name type="scientific">Lactuca saligna</name>
    <name type="common">Willowleaf lettuce</name>
    <dbReference type="NCBI Taxonomy" id="75948"/>
    <lineage>
        <taxon>Eukaryota</taxon>
        <taxon>Viridiplantae</taxon>
        <taxon>Streptophyta</taxon>
        <taxon>Embryophyta</taxon>
        <taxon>Tracheophyta</taxon>
        <taxon>Spermatophyta</taxon>
        <taxon>Magnoliopsida</taxon>
        <taxon>eudicotyledons</taxon>
        <taxon>Gunneridae</taxon>
        <taxon>Pentapetalae</taxon>
        <taxon>asterids</taxon>
        <taxon>campanulids</taxon>
        <taxon>Asterales</taxon>
        <taxon>Asteraceae</taxon>
        <taxon>Cichorioideae</taxon>
        <taxon>Cichorieae</taxon>
        <taxon>Lactucinae</taxon>
        <taxon>Lactuca</taxon>
    </lineage>
</organism>
<evidence type="ECO:0000313" key="2">
    <source>
        <dbReference type="EMBL" id="CAI9297601.1"/>
    </source>
</evidence>
<evidence type="ECO:0000313" key="3">
    <source>
        <dbReference type="Proteomes" id="UP001177003"/>
    </source>
</evidence>
<accession>A0AA35ZSS4</accession>
<dbReference type="AlphaFoldDB" id="A0AA35ZSS4"/>
<dbReference type="Proteomes" id="UP001177003">
    <property type="component" value="Chromosome 8"/>
</dbReference>
<proteinExistence type="predicted"/>
<gene>
    <name evidence="2" type="ORF">LSALG_LOCUS36403</name>
</gene>
<evidence type="ECO:0000256" key="1">
    <source>
        <dbReference type="SAM" id="Coils"/>
    </source>
</evidence>
<protein>
    <submittedName>
        <fullName evidence="2">Uncharacterized protein</fullName>
    </submittedName>
</protein>
<name>A0AA35ZSS4_LACSI</name>
<feature type="coiled-coil region" evidence="1">
    <location>
        <begin position="64"/>
        <end position="98"/>
    </location>
</feature>
<keyword evidence="3" id="KW-1185">Reference proteome</keyword>
<keyword evidence="1" id="KW-0175">Coiled coil</keyword>
<reference evidence="2" key="1">
    <citation type="submission" date="2023-04" db="EMBL/GenBank/DDBJ databases">
        <authorList>
            <person name="Vijverberg K."/>
            <person name="Xiong W."/>
            <person name="Schranz E."/>
        </authorList>
    </citation>
    <scope>NUCLEOTIDE SEQUENCE</scope>
</reference>
<dbReference type="EMBL" id="OX465084">
    <property type="protein sequence ID" value="CAI9297601.1"/>
    <property type="molecule type" value="Genomic_DNA"/>
</dbReference>